<dbReference type="PRINTS" id="PR00458">
    <property type="entry name" value="PEROXIDASE"/>
</dbReference>
<feature type="binding site" evidence="10">
    <location>
        <position position="21"/>
    </location>
    <ligand>
        <name>Ca(2+)</name>
        <dbReference type="ChEBI" id="CHEBI:29108"/>
        <label>1</label>
    </ligand>
</feature>
<dbReference type="SUPFAM" id="SSF48113">
    <property type="entry name" value="Heme-dependent peroxidases"/>
    <property type="match status" value="1"/>
</dbReference>
<keyword evidence="14" id="KW-0732">Signal</keyword>
<comment type="similarity">
    <text evidence="13">Belongs to the peroxidase family.</text>
</comment>
<protein>
    <recommendedName>
        <fullName evidence="3">peroxidase</fullName>
        <ecNumber evidence="3">1.11.1.7</ecNumber>
    </recommendedName>
</protein>
<proteinExistence type="inferred from homology"/>
<dbReference type="PANTHER" id="PTHR31388:SF6">
    <property type="entry name" value="PEROXIDASE"/>
    <property type="match status" value="1"/>
</dbReference>
<dbReference type="EMBL" id="RDQH01000337">
    <property type="protein sequence ID" value="RXH85281.1"/>
    <property type="molecule type" value="Genomic_DNA"/>
</dbReference>
<feature type="binding site" evidence="10">
    <location>
        <position position="19"/>
    </location>
    <ligand>
        <name>Ca(2+)</name>
        <dbReference type="ChEBI" id="CHEBI:29108"/>
        <label>1</label>
    </ligand>
</feature>
<feature type="domain" description="Plant heme peroxidase family profile" evidence="15">
    <location>
        <begin position="1"/>
        <end position="136"/>
    </location>
</feature>
<dbReference type="STRING" id="3750.A0A498IV55"/>
<name>A0A498IV55_MALDO</name>
<feature type="binding site" evidence="10">
    <location>
        <position position="17"/>
    </location>
    <ligand>
        <name>Ca(2+)</name>
        <dbReference type="ChEBI" id="CHEBI:29108"/>
        <label>1</label>
    </ligand>
</feature>
<keyword evidence="4" id="KW-0575">Peroxidase</keyword>
<keyword evidence="12" id="KW-1015">Disulfide bond</keyword>
<feature type="binding site" evidence="9">
    <location>
        <position position="107"/>
    </location>
    <ligand>
        <name>substrate</name>
    </ligand>
</feature>
<dbReference type="GO" id="GO:0020037">
    <property type="term" value="F:heme binding"/>
    <property type="evidence" value="ECO:0007669"/>
    <property type="project" value="InterPro"/>
</dbReference>
<feature type="binding site" evidence="10">
    <location>
        <position position="23"/>
    </location>
    <ligand>
        <name>Ca(2+)</name>
        <dbReference type="ChEBI" id="CHEBI:29108"/>
        <label>1</label>
    </ligand>
</feature>
<dbReference type="PANTHER" id="PTHR31388">
    <property type="entry name" value="PEROXIDASE 72-RELATED"/>
    <property type="match status" value="1"/>
</dbReference>
<keyword evidence="17" id="KW-1185">Reference proteome</keyword>
<dbReference type="GO" id="GO:0006979">
    <property type="term" value="P:response to oxidative stress"/>
    <property type="evidence" value="ECO:0007669"/>
    <property type="project" value="InterPro"/>
</dbReference>
<comment type="cofactor">
    <cofactor evidence="10">
        <name>Ca(2+)</name>
        <dbReference type="ChEBI" id="CHEBI:29108"/>
    </cofactor>
    <text evidence="10">Binds 2 calcium ions per subunit.</text>
</comment>
<sequence>MRMAASLLRLHFLDCFVNGCDASILLDGRNSEKFPTSNLNSARGFEVVDKVKNAVEGACSGVVSCADILALIARDSVLLVSFHLWFLKLIRRDGQVPNQRGANLAIPSQYDTLDTIISNFGNVGLNVTDVVSLSGT</sequence>
<evidence type="ECO:0000313" key="17">
    <source>
        <dbReference type="Proteomes" id="UP000290289"/>
    </source>
</evidence>
<dbReference type="Gene3D" id="1.10.520.10">
    <property type="match status" value="1"/>
</dbReference>
<dbReference type="AlphaFoldDB" id="A0A498IV55"/>
<evidence type="ECO:0000256" key="3">
    <source>
        <dbReference type="ARBA" id="ARBA00012313"/>
    </source>
</evidence>
<dbReference type="GO" id="GO:0046872">
    <property type="term" value="F:metal ion binding"/>
    <property type="evidence" value="ECO:0007669"/>
    <property type="project" value="UniProtKB-KW"/>
</dbReference>
<keyword evidence="7" id="KW-0560">Oxidoreductase</keyword>
<keyword evidence="10" id="KW-0106">Calcium</keyword>
<evidence type="ECO:0000256" key="12">
    <source>
        <dbReference type="PIRSR" id="PIRSR600823-5"/>
    </source>
</evidence>
<evidence type="ECO:0000256" key="2">
    <source>
        <dbReference type="ARBA" id="ARBA00001970"/>
    </source>
</evidence>
<dbReference type="GO" id="GO:0140825">
    <property type="term" value="F:lactoperoxidase activity"/>
    <property type="evidence" value="ECO:0007669"/>
    <property type="project" value="UniProtKB-EC"/>
</dbReference>
<evidence type="ECO:0000256" key="6">
    <source>
        <dbReference type="ARBA" id="ARBA00022723"/>
    </source>
</evidence>
<dbReference type="PRINTS" id="PR00461">
    <property type="entry name" value="PLPEROXIDASE"/>
</dbReference>
<feature type="disulfide bond" evidence="12">
    <location>
        <begin position="15"/>
        <end position="20"/>
    </location>
</feature>
<evidence type="ECO:0000313" key="16">
    <source>
        <dbReference type="EMBL" id="RXH85281.1"/>
    </source>
</evidence>
<evidence type="ECO:0000259" key="15">
    <source>
        <dbReference type="PROSITE" id="PS50873"/>
    </source>
</evidence>
<gene>
    <name evidence="16" type="ORF">DVH24_042049</name>
</gene>
<evidence type="ECO:0000256" key="4">
    <source>
        <dbReference type="ARBA" id="ARBA00022559"/>
    </source>
</evidence>
<evidence type="ECO:0000256" key="5">
    <source>
        <dbReference type="ARBA" id="ARBA00022617"/>
    </source>
</evidence>
<evidence type="ECO:0000256" key="11">
    <source>
        <dbReference type="PIRSR" id="PIRSR600823-4"/>
    </source>
</evidence>
<comment type="caution">
    <text evidence="16">The sequence shown here is derived from an EMBL/GenBank/DDBJ whole genome shotgun (WGS) entry which is preliminary data.</text>
</comment>
<evidence type="ECO:0000256" key="8">
    <source>
        <dbReference type="ARBA" id="ARBA00023004"/>
    </source>
</evidence>
<feature type="binding site" evidence="10">
    <location>
        <position position="14"/>
    </location>
    <ligand>
        <name>Ca(2+)</name>
        <dbReference type="ChEBI" id="CHEBI:29108"/>
        <label>1</label>
    </ligand>
</feature>
<feature type="binding site" evidence="10">
    <location>
        <position position="32"/>
    </location>
    <ligand>
        <name>Ca(2+)</name>
        <dbReference type="ChEBI" id="CHEBI:29108"/>
        <label>1</label>
    </ligand>
</feature>
<dbReference type="InterPro" id="IPR002016">
    <property type="entry name" value="Haem_peroxidase"/>
</dbReference>
<keyword evidence="8" id="KW-0408">Iron</keyword>
<comment type="cofactor">
    <cofactor evidence="2">
        <name>heme b</name>
        <dbReference type="ChEBI" id="CHEBI:60344"/>
    </cofactor>
</comment>
<evidence type="ECO:0000256" key="14">
    <source>
        <dbReference type="SAM" id="SignalP"/>
    </source>
</evidence>
<keyword evidence="6 10" id="KW-0479">Metal-binding</keyword>
<comment type="catalytic activity">
    <reaction evidence="1">
        <text>2 a phenolic donor + H2O2 = 2 a phenolic radical donor + 2 H2O</text>
        <dbReference type="Rhea" id="RHEA:56136"/>
        <dbReference type="ChEBI" id="CHEBI:15377"/>
        <dbReference type="ChEBI" id="CHEBI:16240"/>
        <dbReference type="ChEBI" id="CHEBI:139520"/>
        <dbReference type="ChEBI" id="CHEBI:139521"/>
        <dbReference type="EC" id="1.11.1.7"/>
    </reaction>
</comment>
<organism evidence="16 17">
    <name type="scientific">Malus domestica</name>
    <name type="common">Apple</name>
    <name type="synonym">Pyrus malus</name>
    <dbReference type="NCBI Taxonomy" id="3750"/>
    <lineage>
        <taxon>Eukaryota</taxon>
        <taxon>Viridiplantae</taxon>
        <taxon>Streptophyta</taxon>
        <taxon>Embryophyta</taxon>
        <taxon>Tracheophyta</taxon>
        <taxon>Spermatophyta</taxon>
        <taxon>Magnoliopsida</taxon>
        <taxon>eudicotyledons</taxon>
        <taxon>Gunneridae</taxon>
        <taxon>Pentapetalae</taxon>
        <taxon>rosids</taxon>
        <taxon>fabids</taxon>
        <taxon>Rosales</taxon>
        <taxon>Rosaceae</taxon>
        <taxon>Amygdaloideae</taxon>
        <taxon>Maleae</taxon>
        <taxon>Malus</taxon>
    </lineage>
</organism>
<feature type="site" description="Transition state stabilizer" evidence="11">
    <location>
        <position position="9"/>
    </location>
</feature>
<evidence type="ECO:0000256" key="1">
    <source>
        <dbReference type="ARBA" id="ARBA00000189"/>
    </source>
</evidence>
<feature type="signal peptide" evidence="14">
    <location>
        <begin position="1"/>
        <end position="22"/>
    </location>
</feature>
<dbReference type="EC" id="1.11.1.7" evidence="3"/>
<reference evidence="16 17" key="1">
    <citation type="submission" date="2018-10" db="EMBL/GenBank/DDBJ databases">
        <title>A high-quality apple genome assembly.</title>
        <authorList>
            <person name="Hu J."/>
        </authorList>
    </citation>
    <scope>NUCLEOTIDE SEQUENCE [LARGE SCALE GENOMIC DNA]</scope>
    <source>
        <strain evidence="17">cv. HFTH1</strain>
        <tissue evidence="16">Young leaf</tissue>
    </source>
</reference>
<dbReference type="InterPro" id="IPR010255">
    <property type="entry name" value="Haem_peroxidase_sf"/>
</dbReference>
<dbReference type="Proteomes" id="UP000290289">
    <property type="component" value="Chromosome 11"/>
</dbReference>
<accession>A0A498IV55</accession>
<evidence type="ECO:0000256" key="9">
    <source>
        <dbReference type="PIRSR" id="PIRSR600823-2"/>
    </source>
</evidence>
<dbReference type="Gene3D" id="1.10.420.10">
    <property type="entry name" value="Peroxidase, domain 2"/>
    <property type="match status" value="1"/>
</dbReference>
<evidence type="ECO:0000256" key="7">
    <source>
        <dbReference type="ARBA" id="ARBA00023002"/>
    </source>
</evidence>
<evidence type="ECO:0000256" key="13">
    <source>
        <dbReference type="RuleBase" id="RU004241"/>
    </source>
</evidence>
<dbReference type="PROSITE" id="PS50873">
    <property type="entry name" value="PEROXIDASE_4"/>
    <property type="match status" value="1"/>
</dbReference>
<keyword evidence="5" id="KW-0349">Heme</keyword>
<evidence type="ECO:0000256" key="10">
    <source>
        <dbReference type="PIRSR" id="PIRSR600823-3"/>
    </source>
</evidence>
<dbReference type="InterPro" id="IPR000823">
    <property type="entry name" value="Peroxidase_pln"/>
</dbReference>
<feature type="chain" id="PRO_5019841688" description="peroxidase" evidence="14">
    <location>
        <begin position="23"/>
        <end position="136"/>
    </location>
</feature>
<dbReference type="Pfam" id="PF00141">
    <property type="entry name" value="peroxidase"/>
    <property type="match status" value="1"/>
</dbReference>